<dbReference type="InterPro" id="IPR016181">
    <property type="entry name" value="Acyl_CoA_acyltransferase"/>
</dbReference>
<evidence type="ECO:0000313" key="4">
    <source>
        <dbReference type="Proteomes" id="UP000310636"/>
    </source>
</evidence>
<comment type="caution">
    <text evidence="3">The sequence shown here is derived from an EMBL/GenBank/DDBJ whole genome shotgun (WGS) entry which is preliminary data.</text>
</comment>
<reference evidence="3 4" key="1">
    <citation type="submission" date="2019-04" db="EMBL/GenBank/DDBJ databases">
        <title>Cohnella sp. nov. isolated from preserved vegetables.</title>
        <authorList>
            <person name="Lin S.-Y."/>
            <person name="Hung M.-H."/>
            <person name="Young C.-C."/>
        </authorList>
    </citation>
    <scope>NUCLEOTIDE SEQUENCE [LARGE SCALE GENOMIC DNA]</scope>
    <source>
        <strain evidence="3 4">CC-MHH1044</strain>
    </source>
</reference>
<dbReference type="CDD" id="cd04301">
    <property type="entry name" value="NAT_SF"/>
    <property type="match status" value="1"/>
</dbReference>
<dbReference type="OrthoDB" id="162775at2"/>
<dbReference type="Pfam" id="PF00583">
    <property type="entry name" value="Acetyltransf_1"/>
    <property type="match status" value="1"/>
</dbReference>
<dbReference type="PANTHER" id="PTHR13947">
    <property type="entry name" value="GNAT FAMILY N-ACETYLTRANSFERASE"/>
    <property type="match status" value="1"/>
</dbReference>
<dbReference type="SUPFAM" id="SSF55729">
    <property type="entry name" value="Acyl-CoA N-acyltransferases (Nat)"/>
    <property type="match status" value="1"/>
</dbReference>
<gene>
    <name evidence="3" type="ORF">E6C55_01650</name>
</gene>
<dbReference type="GO" id="GO:0008080">
    <property type="term" value="F:N-acetyltransferase activity"/>
    <property type="evidence" value="ECO:0007669"/>
    <property type="project" value="InterPro"/>
</dbReference>
<dbReference type="EMBL" id="SSOB01000001">
    <property type="protein sequence ID" value="THF84701.1"/>
    <property type="molecule type" value="Genomic_DNA"/>
</dbReference>
<evidence type="ECO:0000313" key="3">
    <source>
        <dbReference type="EMBL" id="THF84701.1"/>
    </source>
</evidence>
<dbReference type="Gene3D" id="3.40.630.30">
    <property type="match status" value="1"/>
</dbReference>
<sequence>MEIQFRLFDPNHDIIPYDLLLLADPSKQLIDDYFARGICFLAFVKEELIGEFVLIHTHPMTYEIVNIAVREEYQGKGIGKQLLQIAIETAQKLNANAIEIGTGNSSLQQLKLYQKSGFRIIGIDHEFFIRNYEEEIYEDGIQCRDMIRLKKEF</sequence>
<dbReference type="PROSITE" id="PS51186">
    <property type="entry name" value="GNAT"/>
    <property type="match status" value="1"/>
</dbReference>
<dbReference type="PANTHER" id="PTHR13947:SF37">
    <property type="entry name" value="LD18367P"/>
    <property type="match status" value="1"/>
</dbReference>
<accession>A0A4S4C9H3</accession>
<keyword evidence="1 3" id="KW-0808">Transferase</keyword>
<proteinExistence type="predicted"/>
<feature type="domain" description="N-acetyltransferase" evidence="2">
    <location>
        <begin position="1"/>
        <end position="153"/>
    </location>
</feature>
<organism evidence="3 4">
    <name type="scientific">Cohnella fermenti</name>
    <dbReference type="NCBI Taxonomy" id="2565925"/>
    <lineage>
        <taxon>Bacteria</taxon>
        <taxon>Bacillati</taxon>
        <taxon>Bacillota</taxon>
        <taxon>Bacilli</taxon>
        <taxon>Bacillales</taxon>
        <taxon>Paenibacillaceae</taxon>
        <taxon>Cohnella</taxon>
    </lineage>
</organism>
<dbReference type="InterPro" id="IPR000182">
    <property type="entry name" value="GNAT_dom"/>
</dbReference>
<dbReference type="InterPro" id="IPR050769">
    <property type="entry name" value="NAT_camello-type"/>
</dbReference>
<dbReference type="RefSeq" id="WP_136368015.1">
    <property type="nucleotide sequence ID" value="NZ_SSOB01000001.1"/>
</dbReference>
<evidence type="ECO:0000259" key="2">
    <source>
        <dbReference type="PROSITE" id="PS51186"/>
    </source>
</evidence>
<dbReference type="Proteomes" id="UP000310636">
    <property type="component" value="Unassembled WGS sequence"/>
</dbReference>
<name>A0A4S4C9H3_9BACL</name>
<dbReference type="AlphaFoldDB" id="A0A4S4C9H3"/>
<protein>
    <submittedName>
        <fullName evidence="3">GNAT family N-acetyltransferase</fullName>
    </submittedName>
</protein>
<evidence type="ECO:0000256" key="1">
    <source>
        <dbReference type="ARBA" id="ARBA00022679"/>
    </source>
</evidence>
<keyword evidence="4" id="KW-1185">Reference proteome</keyword>